<dbReference type="InterPro" id="IPR036626">
    <property type="entry name" value="GpW_sf"/>
</dbReference>
<dbReference type="EMBL" id="FOLS01000011">
    <property type="protein sequence ID" value="SFC84494.1"/>
    <property type="molecule type" value="Genomic_DNA"/>
</dbReference>
<protein>
    <submittedName>
        <fullName evidence="1">GpW protein</fullName>
    </submittedName>
</protein>
<dbReference type="Gene3D" id="3.30.1580.10">
    <property type="entry name" value="Head-to-tail joining protein W"/>
    <property type="match status" value="1"/>
</dbReference>
<proteinExistence type="predicted"/>
<evidence type="ECO:0000313" key="2">
    <source>
        <dbReference type="Proteomes" id="UP000183385"/>
    </source>
</evidence>
<gene>
    <name evidence="1" type="ORF">SAMN05216577_11197</name>
</gene>
<accession>A0AAQ1HMK2</accession>
<name>A0AAQ1HMK2_9PSED</name>
<reference evidence="1 2" key="1">
    <citation type="submission" date="2016-10" db="EMBL/GenBank/DDBJ databases">
        <authorList>
            <person name="Varghese N."/>
            <person name="Submissions S."/>
        </authorList>
    </citation>
    <scope>NUCLEOTIDE SEQUENCE [LARGE SCALE GENOMIC DNA]</scope>
    <source>
        <strain evidence="1 2">LMG 18378</strain>
    </source>
</reference>
<sequence>MAYTKEQLAQVEQAIVDLARGERVVEVRFGPNESTRYAAAELPQLLELRDRMKAELVAAGSGRRIRGYRLNHSRGY</sequence>
<dbReference type="Proteomes" id="UP000183385">
    <property type="component" value="Unassembled WGS sequence"/>
</dbReference>
<evidence type="ECO:0000313" key="1">
    <source>
        <dbReference type="EMBL" id="SFC84494.1"/>
    </source>
</evidence>
<keyword evidence="2" id="KW-1185">Reference proteome</keyword>
<dbReference type="GO" id="GO:0019058">
    <property type="term" value="P:viral life cycle"/>
    <property type="evidence" value="ECO:0007669"/>
    <property type="project" value="InterPro"/>
</dbReference>
<organism evidence="1 2">
    <name type="scientific">Pseudomonas citronellolis</name>
    <dbReference type="NCBI Taxonomy" id="53408"/>
    <lineage>
        <taxon>Bacteria</taxon>
        <taxon>Pseudomonadati</taxon>
        <taxon>Pseudomonadota</taxon>
        <taxon>Gammaproteobacteria</taxon>
        <taxon>Pseudomonadales</taxon>
        <taxon>Pseudomonadaceae</taxon>
        <taxon>Pseudomonas</taxon>
    </lineage>
</organism>
<comment type="caution">
    <text evidence="1">The sequence shown here is derived from an EMBL/GenBank/DDBJ whole genome shotgun (WGS) entry which is preliminary data.</text>
</comment>
<dbReference type="AlphaFoldDB" id="A0AAQ1HMK2"/>
<dbReference type="RefSeq" id="WP_074980434.1">
    <property type="nucleotide sequence ID" value="NZ_FOLS01000011.1"/>
</dbReference>